<dbReference type="InterPro" id="IPR009078">
    <property type="entry name" value="Ferritin-like_SF"/>
</dbReference>
<dbReference type="AlphaFoldDB" id="A0A4R4DM09"/>
<evidence type="ECO:0000313" key="2">
    <source>
        <dbReference type="Proteomes" id="UP000295023"/>
    </source>
</evidence>
<gene>
    <name evidence="1" type="ORF">EXY23_13730</name>
</gene>
<dbReference type="InterPro" id="IPR010287">
    <property type="entry name" value="DUF892_YciF-like"/>
</dbReference>
<dbReference type="Proteomes" id="UP000295023">
    <property type="component" value="Unassembled WGS sequence"/>
</dbReference>
<dbReference type="InterPro" id="IPR047114">
    <property type="entry name" value="YciF"/>
</dbReference>
<dbReference type="Gene3D" id="1.20.1260.10">
    <property type="match status" value="1"/>
</dbReference>
<proteinExistence type="predicted"/>
<keyword evidence="2" id="KW-1185">Reference proteome</keyword>
<reference evidence="1 2" key="1">
    <citation type="submission" date="2019-03" db="EMBL/GenBank/DDBJ databases">
        <title>Paracraurococcus aquatilis NE82 genome sequence.</title>
        <authorList>
            <person name="Zhao Y."/>
            <person name="Du Z."/>
        </authorList>
    </citation>
    <scope>NUCLEOTIDE SEQUENCE [LARGE SCALE GENOMIC DNA]</scope>
    <source>
        <strain evidence="1 2">NE82</strain>
    </source>
</reference>
<organism evidence="1 2">
    <name type="scientific">Roseicella aquatilis</name>
    <dbReference type="NCBI Taxonomy" id="2527868"/>
    <lineage>
        <taxon>Bacteria</taxon>
        <taxon>Pseudomonadati</taxon>
        <taxon>Pseudomonadota</taxon>
        <taxon>Alphaproteobacteria</taxon>
        <taxon>Acetobacterales</taxon>
        <taxon>Roseomonadaceae</taxon>
        <taxon>Roseicella</taxon>
    </lineage>
</organism>
<dbReference type="PANTHER" id="PTHR30565">
    <property type="entry name" value="PROTEIN YCIF"/>
    <property type="match status" value="1"/>
</dbReference>
<dbReference type="PANTHER" id="PTHR30565:SF9">
    <property type="entry name" value="PROTEIN YCIF"/>
    <property type="match status" value="1"/>
</dbReference>
<sequence length="169" mass="19018">MASSVQDIYITGLRNAHALEAQADQLLSRQVERIENYPAVKQRLQQHIEETRRQSQRLEQILQAHGTSESTLKDLATGFMGNMAALAHAPMQDEILKNSFANYAFEHFEIASYRGLIEMAQMAGDQQGVQLLQESLKEEIAMAEWAGQNLPEVVRTYVQRETSGQKSGI</sequence>
<dbReference type="RefSeq" id="WP_132290063.1">
    <property type="nucleotide sequence ID" value="NZ_SKBM01000012.1"/>
</dbReference>
<dbReference type="EMBL" id="SKBM01000012">
    <property type="protein sequence ID" value="TCZ60831.1"/>
    <property type="molecule type" value="Genomic_DNA"/>
</dbReference>
<dbReference type="SUPFAM" id="SSF47240">
    <property type="entry name" value="Ferritin-like"/>
    <property type="match status" value="1"/>
</dbReference>
<accession>A0A4R4DM09</accession>
<dbReference type="InterPro" id="IPR012347">
    <property type="entry name" value="Ferritin-like"/>
</dbReference>
<name>A0A4R4DM09_9PROT</name>
<dbReference type="Pfam" id="PF05974">
    <property type="entry name" value="DUF892"/>
    <property type="match status" value="1"/>
</dbReference>
<comment type="caution">
    <text evidence="1">The sequence shown here is derived from an EMBL/GenBank/DDBJ whole genome shotgun (WGS) entry which is preliminary data.</text>
</comment>
<protein>
    <submittedName>
        <fullName evidence="1">Ferritin-like domain-containing protein</fullName>
    </submittedName>
</protein>
<dbReference type="OrthoDB" id="7273732at2"/>
<evidence type="ECO:0000313" key="1">
    <source>
        <dbReference type="EMBL" id="TCZ60831.1"/>
    </source>
</evidence>